<gene>
    <name evidence="3" type="ORF">SCLCIDRAFT_1213000</name>
</gene>
<protein>
    <submittedName>
        <fullName evidence="3">Uncharacterized protein</fullName>
    </submittedName>
</protein>
<evidence type="ECO:0000256" key="1">
    <source>
        <dbReference type="SAM" id="MobiDB-lite"/>
    </source>
</evidence>
<accession>A0A0C3DWD8</accession>
<name>A0A0C3DWD8_9AGAM</name>
<keyword evidence="2" id="KW-0732">Signal</keyword>
<evidence type="ECO:0000313" key="4">
    <source>
        <dbReference type="Proteomes" id="UP000053989"/>
    </source>
</evidence>
<reference evidence="3 4" key="1">
    <citation type="submission" date="2014-04" db="EMBL/GenBank/DDBJ databases">
        <authorList>
            <consortium name="DOE Joint Genome Institute"/>
            <person name="Kuo A."/>
            <person name="Kohler A."/>
            <person name="Nagy L.G."/>
            <person name="Floudas D."/>
            <person name="Copeland A."/>
            <person name="Barry K.W."/>
            <person name="Cichocki N."/>
            <person name="Veneault-Fourrey C."/>
            <person name="LaButti K."/>
            <person name="Lindquist E.A."/>
            <person name="Lipzen A."/>
            <person name="Lundell T."/>
            <person name="Morin E."/>
            <person name="Murat C."/>
            <person name="Sun H."/>
            <person name="Tunlid A."/>
            <person name="Henrissat B."/>
            <person name="Grigoriev I.V."/>
            <person name="Hibbett D.S."/>
            <person name="Martin F."/>
            <person name="Nordberg H.P."/>
            <person name="Cantor M.N."/>
            <person name="Hua S.X."/>
        </authorList>
    </citation>
    <scope>NUCLEOTIDE SEQUENCE [LARGE SCALE GENOMIC DNA]</scope>
    <source>
        <strain evidence="3 4">Foug A</strain>
    </source>
</reference>
<dbReference type="HOGENOM" id="CLU_099094_1_0_1"/>
<feature type="chain" id="PRO_5002163550" evidence="2">
    <location>
        <begin position="19"/>
        <end position="176"/>
    </location>
</feature>
<feature type="signal peptide" evidence="2">
    <location>
        <begin position="1"/>
        <end position="18"/>
    </location>
</feature>
<reference evidence="4" key="2">
    <citation type="submission" date="2015-01" db="EMBL/GenBank/DDBJ databases">
        <title>Evolutionary Origins and Diversification of the Mycorrhizal Mutualists.</title>
        <authorList>
            <consortium name="DOE Joint Genome Institute"/>
            <consortium name="Mycorrhizal Genomics Consortium"/>
            <person name="Kohler A."/>
            <person name="Kuo A."/>
            <person name="Nagy L.G."/>
            <person name="Floudas D."/>
            <person name="Copeland A."/>
            <person name="Barry K.W."/>
            <person name="Cichocki N."/>
            <person name="Veneault-Fourrey C."/>
            <person name="LaButti K."/>
            <person name="Lindquist E.A."/>
            <person name="Lipzen A."/>
            <person name="Lundell T."/>
            <person name="Morin E."/>
            <person name="Murat C."/>
            <person name="Riley R."/>
            <person name="Ohm R."/>
            <person name="Sun H."/>
            <person name="Tunlid A."/>
            <person name="Henrissat B."/>
            <person name="Grigoriev I.V."/>
            <person name="Hibbett D.S."/>
            <person name="Martin F."/>
        </authorList>
    </citation>
    <scope>NUCLEOTIDE SEQUENCE [LARGE SCALE GENOMIC DNA]</scope>
    <source>
        <strain evidence="4">Foug A</strain>
    </source>
</reference>
<dbReference type="EMBL" id="KN822026">
    <property type="protein sequence ID" value="KIM64895.1"/>
    <property type="molecule type" value="Genomic_DNA"/>
</dbReference>
<dbReference type="AlphaFoldDB" id="A0A0C3DWD8"/>
<dbReference type="OrthoDB" id="2576580at2759"/>
<dbReference type="InParanoid" id="A0A0C3DWD8"/>
<dbReference type="Proteomes" id="UP000053989">
    <property type="component" value="Unassembled WGS sequence"/>
</dbReference>
<dbReference type="STRING" id="1036808.A0A0C3DWD8"/>
<evidence type="ECO:0000256" key="2">
    <source>
        <dbReference type="SAM" id="SignalP"/>
    </source>
</evidence>
<organism evidence="3 4">
    <name type="scientific">Scleroderma citrinum Foug A</name>
    <dbReference type="NCBI Taxonomy" id="1036808"/>
    <lineage>
        <taxon>Eukaryota</taxon>
        <taxon>Fungi</taxon>
        <taxon>Dikarya</taxon>
        <taxon>Basidiomycota</taxon>
        <taxon>Agaricomycotina</taxon>
        <taxon>Agaricomycetes</taxon>
        <taxon>Agaricomycetidae</taxon>
        <taxon>Boletales</taxon>
        <taxon>Sclerodermatineae</taxon>
        <taxon>Sclerodermataceae</taxon>
        <taxon>Scleroderma</taxon>
    </lineage>
</organism>
<evidence type="ECO:0000313" key="3">
    <source>
        <dbReference type="EMBL" id="KIM64895.1"/>
    </source>
</evidence>
<feature type="region of interest" description="Disordered" evidence="1">
    <location>
        <begin position="126"/>
        <end position="149"/>
    </location>
</feature>
<sequence length="176" mass="17772">MLGRLVLVAAALLGTASAQLTITNPTSDSWWVAQSSNTLAWTCDTSTYSNFTVLLANSNPSILVQPIAIIAIEPNYDCSKTITQQQASQPPSTGYTVLLANPLNSSDVYATSQSFEIKALGSSYPATSASSSPTGTSGSSSASPSSSTGKSGGALAQYVPAGVGMAIALAMGVVVA</sequence>
<keyword evidence="4" id="KW-1185">Reference proteome</keyword>
<proteinExistence type="predicted"/>